<accession>A0AAE1F1A9</accession>
<gene>
    <name evidence="2" type="ORF">Pcinc_028792</name>
</gene>
<sequence length="151" mass="15798">MHVGRSHSLDLGESSSGGGGGGGGQDGVPRRGRSLDSTPAGSLRRSPTAGPSWAGVSVDVTTCPTTTPELRVSPTPPDPPLPQQQQQQQINNPQSAPPPHHHHHTPPPPPPSSSSHSGGIVLQRQDPIDDSSSLLHMPYATLMEEEQENDV</sequence>
<dbReference type="EMBL" id="JAWQEG010003551">
    <property type="protein sequence ID" value="KAK3865619.1"/>
    <property type="molecule type" value="Genomic_DNA"/>
</dbReference>
<evidence type="ECO:0000313" key="2">
    <source>
        <dbReference type="EMBL" id="KAK3865619.1"/>
    </source>
</evidence>
<dbReference type="AlphaFoldDB" id="A0AAE1F1A9"/>
<feature type="compositionally biased region" description="Low complexity" evidence="1">
    <location>
        <begin position="83"/>
        <end position="94"/>
    </location>
</feature>
<evidence type="ECO:0000313" key="3">
    <source>
        <dbReference type="Proteomes" id="UP001286313"/>
    </source>
</evidence>
<protein>
    <submittedName>
        <fullName evidence="2">Uncharacterized protein</fullName>
    </submittedName>
</protein>
<name>A0AAE1F1A9_PETCI</name>
<dbReference type="Proteomes" id="UP001286313">
    <property type="component" value="Unassembled WGS sequence"/>
</dbReference>
<comment type="caution">
    <text evidence="2">The sequence shown here is derived from an EMBL/GenBank/DDBJ whole genome shotgun (WGS) entry which is preliminary data.</text>
</comment>
<proteinExistence type="predicted"/>
<reference evidence="2" key="1">
    <citation type="submission" date="2023-10" db="EMBL/GenBank/DDBJ databases">
        <title>Genome assemblies of two species of porcelain crab, Petrolisthes cinctipes and Petrolisthes manimaculis (Anomura: Porcellanidae).</title>
        <authorList>
            <person name="Angst P."/>
        </authorList>
    </citation>
    <scope>NUCLEOTIDE SEQUENCE</scope>
    <source>
        <strain evidence="2">PB745_01</strain>
        <tissue evidence="2">Gill</tissue>
    </source>
</reference>
<evidence type="ECO:0000256" key="1">
    <source>
        <dbReference type="SAM" id="MobiDB-lite"/>
    </source>
</evidence>
<feature type="compositionally biased region" description="Polar residues" evidence="1">
    <location>
        <begin position="59"/>
        <end position="68"/>
    </location>
</feature>
<keyword evidence="3" id="KW-1185">Reference proteome</keyword>
<organism evidence="2 3">
    <name type="scientific">Petrolisthes cinctipes</name>
    <name type="common">Flat porcelain crab</name>
    <dbReference type="NCBI Taxonomy" id="88211"/>
    <lineage>
        <taxon>Eukaryota</taxon>
        <taxon>Metazoa</taxon>
        <taxon>Ecdysozoa</taxon>
        <taxon>Arthropoda</taxon>
        <taxon>Crustacea</taxon>
        <taxon>Multicrustacea</taxon>
        <taxon>Malacostraca</taxon>
        <taxon>Eumalacostraca</taxon>
        <taxon>Eucarida</taxon>
        <taxon>Decapoda</taxon>
        <taxon>Pleocyemata</taxon>
        <taxon>Anomura</taxon>
        <taxon>Galatheoidea</taxon>
        <taxon>Porcellanidae</taxon>
        <taxon>Petrolisthes</taxon>
    </lineage>
</organism>
<feature type="compositionally biased region" description="Gly residues" evidence="1">
    <location>
        <begin position="15"/>
        <end position="26"/>
    </location>
</feature>
<feature type="region of interest" description="Disordered" evidence="1">
    <location>
        <begin position="1"/>
        <end position="151"/>
    </location>
</feature>